<accession>A0AA95NLY2</accession>
<name>A0AA95NLY2_9BURK</name>
<proteinExistence type="predicted"/>
<organism evidence="1 2">
    <name type="scientific">Paucibacter sediminis</name>
    <dbReference type="NCBI Taxonomy" id="3019553"/>
    <lineage>
        <taxon>Bacteria</taxon>
        <taxon>Pseudomonadati</taxon>
        <taxon>Pseudomonadota</taxon>
        <taxon>Betaproteobacteria</taxon>
        <taxon>Burkholderiales</taxon>
        <taxon>Sphaerotilaceae</taxon>
        <taxon>Roseateles</taxon>
    </lineage>
</organism>
<keyword evidence="2" id="KW-1185">Reference proteome</keyword>
<dbReference type="AlphaFoldDB" id="A0AA95NLY2"/>
<dbReference type="EMBL" id="CP116346">
    <property type="protein sequence ID" value="WIT13666.1"/>
    <property type="molecule type" value="Genomic_DNA"/>
</dbReference>
<dbReference type="Proteomes" id="UP001177769">
    <property type="component" value="Chromosome"/>
</dbReference>
<reference evidence="1" key="1">
    <citation type="submission" date="2023-01" db="EMBL/GenBank/DDBJ databases">
        <title>Whole genome sequence of Paucibacter sp. S2-9 isolated from pond sediment.</title>
        <authorList>
            <person name="Jung J.Y."/>
        </authorList>
    </citation>
    <scope>NUCLEOTIDE SEQUENCE</scope>
    <source>
        <strain evidence="1">S2-9</strain>
    </source>
</reference>
<evidence type="ECO:0008006" key="3">
    <source>
        <dbReference type="Google" id="ProtNLM"/>
    </source>
</evidence>
<gene>
    <name evidence="1" type="ORF">PFX98_08620</name>
</gene>
<sequence length="148" mass="15458">MATSEFSALFEMLNDRELADRVASGGLTVEAEAAAVSELVRRGLPVPSRAEAPVADEGDYQGDMTIVARYLTPTEAHMLCSCLNAGGVPAEAGDTNLVQAHSLLAGAVGGASIRVPANYVAEARELIAAFKRGDFALDEDFNSDESSP</sequence>
<evidence type="ECO:0000313" key="2">
    <source>
        <dbReference type="Proteomes" id="UP001177769"/>
    </source>
</evidence>
<dbReference type="KEGG" id="pais:PFX98_08620"/>
<dbReference type="RefSeq" id="WP_285234786.1">
    <property type="nucleotide sequence ID" value="NZ_CP116346.1"/>
</dbReference>
<protein>
    <recommendedName>
        <fullName evidence="3">DUF2007 domain-containing protein</fullName>
    </recommendedName>
</protein>
<evidence type="ECO:0000313" key="1">
    <source>
        <dbReference type="EMBL" id="WIT13666.1"/>
    </source>
</evidence>